<keyword evidence="2 4" id="KW-0863">Zinc-finger</keyword>
<evidence type="ECO:0000313" key="8">
    <source>
        <dbReference type="Proteomes" id="UP001497623"/>
    </source>
</evidence>
<sequence>MERLECNVCYLRYNEADRRPRVLPCGHSFCTPCLTATIQKGSRTCPGCREPINTMSATRLPINFELESLLNLLTEAENSGSVGQDPGMRLSVAPTVGAMSCPEHNLEVAFRCTTHKAWICRRCTVIDHPSGTCKVVSVKEEIKIRKQEQDKTIHAELKNYKEAIVNVETYAKQLEVEEKKHEDIIKKLEAIIKRHREAKDRLVEKRESLKGAYFGPAIVGCS</sequence>
<dbReference type="SMART" id="SM00184">
    <property type="entry name" value="RING"/>
    <property type="match status" value="1"/>
</dbReference>
<evidence type="ECO:0000256" key="3">
    <source>
        <dbReference type="ARBA" id="ARBA00022833"/>
    </source>
</evidence>
<dbReference type="PANTHER" id="PTHR47156">
    <property type="entry name" value="PROTEIN CBG20824"/>
    <property type="match status" value="1"/>
</dbReference>
<evidence type="ECO:0000313" key="7">
    <source>
        <dbReference type="EMBL" id="CAL4140867.1"/>
    </source>
</evidence>
<dbReference type="PROSITE" id="PS50089">
    <property type="entry name" value="ZF_RING_2"/>
    <property type="match status" value="1"/>
</dbReference>
<dbReference type="PROSITE" id="PS00518">
    <property type="entry name" value="ZF_RING_1"/>
    <property type="match status" value="1"/>
</dbReference>
<dbReference type="InterPro" id="IPR052667">
    <property type="entry name" value="E3_ubiquitin-ligase_RING"/>
</dbReference>
<evidence type="ECO:0000256" key="1">
    <source>
        <dbReference type="ARBA" id="ARBA00022723"/>
    </source>
</evidence>
<accession>A0AAV2RS54</accession>
<dbReference type="Gene3D" id="3.30.40.10">
    <property type="entry name" value="Zinc/RING finger domain, C3HC4 (zinc finger)"/>
    <property type="match status" value="1"/>
</dbReference>
<dbReference type="Gene3D" id="3.30.160.60">
    <property type="entry name" value="Classic Zinc Finger"/>
    <property type="match status" value="1"/>
</dbReference>
<comment type="caution">
    <text evidence="7">The sequence shown here is derived from an EMBL/GenBank/DDBJ whole genome shotgun (WGS) entry which is preliminary data.</text>
</comment>
<keyword evidence="8" id="KW-1185">Reference proteome</keyword>
<evidence type="ECO:0000256" key="5">
    <source>
        <dbReference type="SAM" id="Coils"/>
    </source>
</evidence>
<protein>
    <recommendedName>
        <fullName evidence="6">RING-type domain-containing protein</fullName>
    </recommendedName>
</protein>
<dbReference type="Proteomes" id="UP001497623">
    <property type="component" value="Unassembled WGS sequence"/>
</dbReference>
<dbReference type="PANTHER" id="PTHR47156:SF10">
    <property type="entry name" value="E3 UBIQUITIN-PROTEIN LIGASE TRIM-21-RELATED"/>
    <property type="match status" value="1"/>
</dbReference>
<dbReference type="InterPro" id="IPR013083">
    <property type="entry name" value="Znf_RING/FYVE/PHD"/>
</dbReference>
<keyword evidence="3" id="KW-0862">Zinc</keyword>
<evidence type="ECO:0000256" key="2">
    <source>
        <dbReference type="ARBA" id="ARBA00022771"/>
    </source>
</evidence>
<evidence type="ECO:0000256" key="4">
    <source>
        <dbReference type="PROSITE-ProRule" id="PRU00175"/>
    </source>
</evidence>
<name>A0AAV2RS54_MEGNR</name>
<dbReference type="SUPFAM" id="SSF57850">
    <property type="entry name" value="RING/U-box"/>
    <property type="match status" value="1"/>
</dbReference>
<dbReference type="Pfam" id="PF14634">
    <property type="entry name" value="zf-RING_5"/>
    <property type="match status" value="1"/>
</dbReference>
<dbReference type="GO" id="GO:0008270">
    <property type="term" value="F:zinc ion binding"/>
    <property type="evidence" value="ECO:0007669"/>
    <property type="project" value="UniProtKB-KW"/>
</dbReference>
<reference evidence="7 8" key="1">
    <citation type="submission" date="2024-05" db="EMBL/GenBank/DDBJ databases">
        <authorList>
            <person name="Wallberg A."/>
        </authorList>
    </citation>
    <scope>NUCLEOTIDE SEQUENCE [LARGE SCALE GENOMIC DNA]</scope>
</reference>
<dbReference type="InterPro" id="IPR001841">
    <property type="entry name" value="Znf_RING"/>
</dbReference>
<dbReference type="InterPro" id="IPR017907">
    <property type="entry name" value="Znf_RING_CS"/>
</dbReference>
<evidence type="ECO:0000259" key="6">
    <source>
        <dbReference type="PROSITE" id="PS50089"/>
    </source>
</evidence>
<dbReference type="SUPFAM" id="SSF57845">
    <property type="entry name" value="B-box zinc-binding domain"/>
    <property type="match status" value="1"/>
</dbReference>
<dbReference type="EMBL" id="CAXKWB010032266">
    <property type="protein sequence ID" value="CAL4140867.1"/>
    <property type="molecule type" value="Genomic_DNA"/>
</dbReference>
<keyword evidence="1" id="KW-0479">Metal-binding</keyword>
<feature type="coiled-coil region" evidence="5">
    <location>
        <begin position="157"/>
        <end position="212"/>
    </location>
</feature>
<keyword evidence="5" id="KW-0175">Coiled coil</keyword>
<organism evidence="7 8">
    <name type="scientific">Meganyctiphanes norvegica</name>
    <name type="common">Northern krill</name>
    <name type="synonym">Thysanopoda norvegica</name>
    <dbReference type="NCBI Taxonomy" id="48144"/>
    <lineage>
        <taxon>Eukaryota</taxon>
        <taxon>Metazoa</taxon>
        <taxon>Ecdysozoa</taxon>
        <taxon>Arthropoda</taxon>
        <taxon>Crustacea</taxon>
        <taxon>Multicrustacea</taxon>
        <taxon>Malacostraca</taxon>
        <taxon>Eumalacostraca</taxon>
        <taxon>Eucarida</taxon>
        <taxon>Euphausiacea</taxon>
        <taxon>Euphausiidae</taxon>
        <taxon>Meganyctiphanes</taxon>
    </lineage>
</organism>
<proteinExistence type="predicted"/>
<feature type="domain" description="RING-type" evidence="6">
    <location>
        <begin position="6"/>
        <end position="49"/>
    </location>
</feature>
<gene>
    <name evidence="7" type="ORF">MNOR_LOCUS28760</name>
</gene>
<dbReference type="AlphaFoldDB" id="A0AAV2RS54"/>